<sequence>MKKEIKVLILYANYGNGHYQVSCALKKQFAVQGVTQVKLVDLFSSAHPMMDRLTRYIYSKSFSFLSSVYGWSYYLTKNMKESSPLAGRLHTYGIRALGKLINAEAPDIVINTFPMMAMSELRKKKGMNIPIYTVLTDFECHGRWLHSEVDKYFVATEDLKNVIIEQGIAPEKVEVSGIPIRDSFEAPSCPALTSEQRLLDTEKQTVLILAGASGVSSDLKKTCIELAKSGQCQLLIVCGRNRRLEQTMEACLASYEDVHVFGFVENIHHLMNASVCVVTKPGGTTLAEALRCQLPIFLLRPVPGQEKENARYLVNKGAALMPDHNKNMANMIIEWLGDKEKRQKMIEAAGKLQKQHASKTVVTHILDDFNRTINGKFAFGGPLNGIKSTWAKDSLS</sequence>
<gene>
    <name evidence="7" type="ORF">ACFO4N_02855</name>
</gene>
<dbReference type="RefSeq" id="WP_376844697.1">
    <property type="nucleotide sequence ID" value="NZ_JBHSFW010000001.1"/>
</dbReference>
<feature type="domain" description="Diacylglycerol glucosyltransferase N-terminal" evidence="6">
    <location>
        <begin position="18"/>
        <end position="180"/>
    </location>
</feature>
<dbReference type="Gene3D" id="3.40.50.2000">
    <property type="entry name" value="Glycogen Phosphorylase B"/>
    <property type="match status" value="1"/>
</dbReference>
<dbReference type="PANTHER" id="PTHR43025:SF3">
    <property type="entry name" value="MONOGALACTOSYLDIACYLGLYCEROL SYNTHASE 1, CHLOROPLASTIC"/>
    <property type="match status" value="1"/>
</dbReference>
<protein>
    <submittedName>
        <fullName evidence="7">Glycosyltransferase</fullName>
    </submittedName>
</protein>
<evidence type="ECO:0000256" key="1">
    <source>
        <dbReference type="ARBA" id="ARBA00004370"/>
    </source>
</evidence>
<evidence type="ECO:0000256" key="4">
    <source>
        <dbReference type="ARBA" id="ARBA00022679"/>
    </source>
</evidence>
<keyword evidence="4" id="KW-0808">Transferase</keyword>
<evidence type="ECO:0000259" key="6">
    <source>
        <dbReference type="Pfam" id="PF06925"/>
    </source>
</evidence>
<evidence type="ECO:0000313" key="8">
    <source>
        <dbReference type="Proteomes" id="UP001596022"/>
    </source>
</evidence>
<dbReference type="PANTHER" id="PTHR43025">
    <property type="entry name" value="MONOGALACTOSYLDIACYLGLYCEROL SYNTHASE"/>
    <property type="match status" value="1"/>
</dbReference>
<dbReference type="Pfam" id="PF06925">
    <property type="entry name" value="MGDG_synth"/>
    <property type="match status" value="1"/>
</dbReference>
<dbReference type="EMBL" id="JBHSFW010000001">
    <property type="protein sequence ID" value="MFC4617665.1"/>
    <property type="molecule type" value="Genomic_DNA"/>
</dbReference>
<name>A0ABV9GLX9_9BACL</name>
<reference evidence="8" key="1">
    <citation type="journal article" date="2019" name="Int. J. Syst. Evol. Microbiol.">
        <title>The Global Catalogue of Microorganisms (GCM) 10K type strain sequencing project: providing services to taxonomists for standard genome sequencing and annotation.</title>
        <authorList>
            <consortium name="The Broad Institute Genomics Platform"/>
            <consortium name="The Broad Institute Genome Sequencing Center for Infectious Disease"/>
            <person name="Wu L."/>
            <person name="Ma J."/>
        </authorList>
    </citation>
    <scope>NUCLEOTIDE SEQUENCE [LARGE SCALE GENOMIC DNA]</scope>
    <source>
        <strain evidence="8">CGMCC 1.16306</strain>
    </source>
</reference>
<dbReference type="InterPro" id="IPR050519">
    <property type="entry name" value="Glycosyltransf_28_UgtP"/>
</dbReference>
<dbReference type="InterPro" id="IPR007235">
    <property type="entry name" value="Glyco_trans_28_C"/>
</dbReference>
<evidence type="ECO:0000256" key="3">
    <source>
        <dbReference type="ARBA" id="ARBA00022676"/>
    </source>
</evidence>
<comment type="similarity">
    <text evidence="2">Belongs to the glycosyltransferase 28 family.</text>
</comment>
<keyword evidence="8" id="KW-1185">Reference proteome</keyword>
<dbReference type="Pfam" id="PF04101">
    <property type="entry name" value="Glyco_tran_28_C"/>
    <property type="match status" value="1"/>
</dbReference>
<evidence type="ECO:0000313" key="7">
    <source>
        <dbReference type="EMBL" id="MFC4617665.1"/>
    </source>
</evidence>
<keyword evidence="3" id="KW-0328">Glycosyltransferase</keyword>
<accession>A0ABV9GLX9</accession>
<comment type="subcellular location">
    <subcellularLocation>
        <location evidence="1">Membrane</location>
    </subcellularLocation>
</comment>
<dbReference type="SUPFAM" id="SSF53756">
    <property type="entry name" value="UDP-Glycosyltransferase/glycogen phosphorylase"/>
    <property type="match status" value="1"/>
</dbReference>
<evidence type="ECO:0000259" key="5">
    <source>
        <dbReference type="Pfam" id="PF04101"/>
    </source>
</evidence>
<proteinExistence type="inferred from homology"/>
<feature type="domain" description="Glycosyl transferase family 28 C-terminal" evidence="5">
    <location>
        <begin position="225"/>
        <end position="359"/>
    </location>
</feature>
<organism evidence="7 8">
    <name type="scientific">Camelliibacillus cellulosilyticus</name>
    <dbReference type="NCBI Taxonomy" id="2174486"/>
    <lineage>
        <taxon>Bacteria</taxon>
        <taxon>Bacillati</taxon>
        <taxon>Bacillota</taxon>
        <taxon>Bacilli</taxon>
        <taxon>Bacillales</taxon>
        <taxon>Sporolactobacillaceae</taxon>
        <taxon>Camelliibacillus</taxon>
    </lineage>
</organism>
<dbReference type="InterPro" id="IPR009695">
    <property type="entry name" value="Diacylglyc_glucosyltr_N"/>
</dbReference>
<comment type="caution">
    <text evidence="7">The sequence shown here is derived from an EMBL/GenBank/DDBJ whole genome shotgun (WGS) entry which is preliminary data.</text>
</comment>
<evidence type="ECO:0000256" key="2">
    <source>
        <dbReference type="ARBA" id="ARBA00006962"/>
    </source>
</evidence>
<dbReference type="Proteomes" id="UP001596022">
    <property type="component" value="Unassembled WGS sequence"/>
</dbReference>